<dbReference type="InterPro" id="IPR001898">
    <property type="entry name" value="SLC13A/DASS"/>
</dbReference>
<dbReference type="STRING" id="334426.A0A0R3PX71"/>
<sequence length="114" mass="12655">MLLLKRTEKLKIMVAIVKLSAELRCAYCVCLMGVYWMTETLPLAVTAMIPVVLFPLTGVMTCKAVAQQFVNVGLFDTNFLYIGGLIVALAIEKCFLHKRIALFVLKMVGSDPKL</sequence>
<dbReference type="PANTHER" id="PTHR10283:SF85">
    <property type="entry name" value="SODIUM-DEPENDENT HIGH-AFFINITY DICARBOXYLATE TRANSPORTER 3"/>
    <property type="match status" value="1"/>
</dbReference>
<comment type="similarity">
    <text evidence="2">Belongs to the SLC13A/DASS transporter (TC 2.A.47) family. NADC subfamily.</text>
</comment>
<reference evidence="7 8" key="2">
    <citation type="submission" date="2018-11" db="EMBL/GenBank/DDBJ databases">
        <authorList>
            <consortium name="Pathogen Informatics"/>
        </authorList>
    </citation>
    <scope>NUCLEOTIDE SEQUENCE [LARGE SCALE GENOMIC DNA]</scope>
    <source>
        <strain evidence="7 8">Costa Rica</strain>
    </source>
</reference>
<name>A0A0R3PX71_ANGCS</name>
<dbReference type="AlphaFoldDB" id="A0A0R3PX71"/>
<evidence type="ECO:0000256" key="5">
    <source>
        <dbReference type="ARBA" id="ARBA00023136"/>
    </source>
</evidence>
<organism evidence="9">
    <name type="scientific">Angiostrongylus costaricensis</name>
    <name type="common">Nematode worm</name>
    <dbReference type="NCBI Taxonomy" id="334426"/>
    <lineage>
        <taxon>Eukaryota</taxon>
        <taxon>Metazoa</taxon>
        <taxon>Ecdysozoa</taxon>
        <taxon>Nematoda</taxon>
        <taxon>Chromadorea</taxon>
        <taxon>Rhabditida</taxon>
        <taxon>Rhabditina</taxon>
        <taxon>Rhabditomorpha</taxon>
        <taxon>Strongyloidea</taxon>
        <taxon>Metastrongylidae</taxon>
        <taxon>Angiostrongylus</taxon>
    </lineage>
</organism>
<evidence type="ECO:0000313" key="7">
    <source>
        <dbReference type="EMBL" id="VDM62428.1"/>
    </source>
</evidence>
<evidence type="ECO:0000256" key="1">
    <source>
        <dbReference type="ARBA" id="ARBA00004141"/>
    </source>
</evidence>
<keyword evidence="4 6" id="KW-1133">Transmembrane helix</keyword>
<dbReference type="OMA" id="SAYFNDI"/>
<evidence type="ECO:0000313" key="8">
    <source>
        <dbReference type="Proteomes" id="UP000267027"/>
    </source>
</evidence>
<accession>A0A0R3PX71</accession>
<dbReference type="Proteomes" id="UP000267027">
    <property type="component" value="Unassembled WGS sequence"/>
</dbReference>
<dbReference type="GO" id="GO:0015137">
    <property type="term" value="F:citrate transmembrane transporter activity"/>
    <property type="evidence" value="ECO:0007669"/>
    <property type="project" value="TreeGrafter"/>
</dbReference>
<dbReference type="GO" id="GO:0015141">
    <property type="term" value="F:succinate transmembrane transporter activity"/>
    <property type="evidence" value="ECO:0007669"/>
    <property type="project" value="TreeGrafter"/>
</dbReference>
<feature type="transmembrane region" description="Helical" evidence="6">
    <location>
        <begin position="12"/>
        <end position="37"/>
    </location>
</feature>
<dbReference type="PANTHER" id="PTHR10283">
    <property type="entry name" value="SOLUTE CARRIER FAMILY 13 MEMBER"/>
    <property type="match status" value="1"/>
</dbReference>
<evidence type="ECO:0000256" key="4">
    <source>
        <dbReference type="ARBA" id="ARBA00022989"/>
    </source>
</evidence>
<dbReference type="EMBL" id="UYYA01004556">
    <property type="protein sequence ID" value="VDM62428.1"/>
    <property type="molecule type" value="Genomic_DNA"/>
</dbReference>
<keyword evidence="5 6" id="KW-0472">Membrane</keyword>
<protein>
    <submittedName>
        <fullName evidence="9">Permease</fullName>
    </submittedName>
</protein>
<keyword evidence="3 6" id="KW-0812">Transmembrane</keyword>
<proteinExistence type="inferred from homology"/>
<evidence type="ECO:0000256" key="2">
    <source>
        <dbReference type="ARBA" id="ARBA00006772"/>
    </source>
</evidence>
<reference evidence="9" key="1">
    <citation type="submission" date="2017-02" db="UniProtKB">
        <authorList>
            <consortium name="WormBaseParasite"/>
        </authorList>
    </citation>
    <scope>IDENTIFICATION</scope>
</reference>
<dbReference type="GO" id="GO:0005886">
    <property type="term" value="C:plasma membrane"/>
    <property type="evidence" value="ECO:0007669"/>
    <property type="project" value="TreeGrafter"/>
</dbReference>
<dbReference type="WBParaSite" id="ACOC_0001084201-mRNA-1">
    <property type="protein sequence ID" value="ACOC_0001084201-mRNA-1"/>
    <property type="gene ID" value="ACOC_0001084201"/>
</dbReference>
<dbReference type="OrthoDB" id="6493944at2759"/>
<feature type="transmembrane region" description="Helical" evidence="6">
    <location>
        <begin position="43"/>
        <end position="62"/>
    </location>
</feature>
<evidence type="ECO:0000256" key="3">
    <source>
        <dbReference type="ARBA" id="ARBA00022692"/>
    </source>
</evidence>
<evidence type="ECO:0000256" key="6">
    <source>
        <dbReference type="SAM" id="Phobius"/>
    </source>
</evidence>
<keyword evidence="8" id="KW-1185">Reference proteome</keyword>
<dbReference type="Pfam" id="PF00939">
    <property type="entry name" value="Na_sulph_symp"/>
    <property type="match status" value="1"/>
</dbReference>
<gene>
    <name evidence="7" type="ORF">ACOC_LOCUS10843</name>
</gene>
<evidence type="ECO:0000313" key="9">
    <source>
        <dbReference type="WBParaSite" id="ACOC_0001084201-mRNA-1"/>
    </source>
</evidence>
<feature type="transmembrane region" description="Helical" evidence="6">
    <location>
        <begin position="69"/>
        <end position="91"/>
    </location>
</feature>
<comment type="subcellular location">
    <subcellularLocation>
        <location evidence="1">Membrane</location>
        <topology evidence="1">Multi-pass membrane protein</topology>
    </subcellularLocation>
</comment>